<comment type="caution">
    <text evidence="1">The sequence shown here is derived from an EMBL/GenBank/DDBJ whole genome shotgun (WGS) entry which is preliminary data.</text>
</comment>
<accession>A0AAD8M9W4</accession>
<dbReference type="AlphaFoldDB" id="A0AAD8M9W4"/>
<proteinExistence type="predicted"/>
<name>A0AAD8M9W4_9APIA</name>
<organism evidence="1 2">
    <name type="scientific">Heracleum sosnowskyi</name>
    <dbReference type="NCBI Taxonomy" id="360622"/>
    <lineage>
        <taxon>Eukaryota</taxon>
        <taxon>Viridiplantae</taxon>
        <taxon>Streptophyta</taxon>
        <taxon>Embryophyta</taxon>
        <taxon>Tracheophyta</taxon>
        <taxon>Spermatophyta</taxon>
        <taxon>Magnoliopsida</taxon>
        <taxon>eudicotyledons</taxon>
        <taxon>Gunneridae</taxon>
        <taxon>Pentapetalae</taxon>
        <taxon>asterids</taxon>
        <taxon>campanulids</taxon>
        <taxon>Apiales</taxon>
        <taxon>Apiaceae</taxon>
        <taxon>Apioideae</taxon>
        <taxon>apioid superclade</taxon>
        <taxon>Tordylieae</taxon>
        <taxon>Tordyliinae</taxon>
        <taxon>Heracleum</taxon>
    </lineage>
</organism>
<sequence length="327" mass="35897">MKEANYNHLKLDNFTSFRSDFGGNLNTKKTRTVDYIFNKENYCPSNAANLSSPSSAGKEINTPGTCNFYDFSNVSITPTAPQKINRVPLSNISNTLNSEEGEGSNIPGTYNSYNFSNVSITPNAPKKMNRVPLSNISNTLNSEKEGHSKKYGVGENYSSVVIEHCKTGNNFPNNQKVGQLVIVKSTNKQETQLHSEVVAVIGSGEGEGAQRQISELKEELFCITDKDVKMIENQNICSTDPQQNINKGFHDVLEGFYLDKEGDMVKQSVNIGSQNGIVLVDRIVVKCFGVAGRKWQNYVSFSIVLNANGFEGGGHDSLLQEGDPMAI</sequence>
<dbReference type="Proteomes" id="UP001237642">
    <property type="component" value="Unassembled WGS sequence"/>
</dbReference>
<dbReference type="EMBL" id="JAUIZM010000008">
    <property type="protein sequence ID" value="KAK1367620.1"/>
    <property type="molecule type" value="Genomic_DNA"/>
</dbReference>
<keyword evidence="2" id="KW-1185">Reference proteome</keyword>
<reference evidence="1" key="2">
    <citation type="submission" date="2023-05" db="EMBL/GenBank/DDBJ databases">
        <authorList>
            <person name="Schelkunov M.I."/>
        </authorList>
    </citation>
    <scope>NUCLEOTIDE SEQUENCE</scope>
    <source>
        <strain evidence="1">Hsosn_3</strain>
        <tissue evidence="1">Leaf</tissue>
    </source>
</reference>
<protein>
    <submittedName>
        <fullName evidence="1">Uncharacterized protein</fullName>
    </submittedName>
</protein>
<evidence type="ECO:0000313" key="1">
    <source>
        <dbReference type="EMBL" id="KAK1367620.1"/>
    </source>
</evidence>
<gene>
    <name evidence="1" type="ORF">POM88_033712</name>
</gene>
<reference evidence="1" key="1">
    <citation type="submission" date="2023-02" db="EMBL/GenBank/DDBJ databases">
        <title>Genome of toxic invasive species Heracleum sosnowskyi carries increased number of genes despite the absence of recent whole-genome duplications.</title>
        <authorList>
            <person name="Schelkunov M."/>
            <person name="Shtratnikova V."/>
            <person name="Makarenko M."/>
            <person name="Klepikova A."/>
            <person name="Omelchenko D."/>
            <person name="Novikova G."/>
            <person name="Obukhova E."/>
            <person name="Bogdanov V."/>
            <person name="Penin A."/>
            <person name="Logacheva M."/>
        </authorList>
    </citation>
    <scope>NUCLEOTIDE SEQUENCE</scope>
    <source>
        <strain evidence="1">Hsosn_3</strain>
        <tissue evidence="1">Leaf</tissue>
    </source>
</reference>
<evidence type="ECO:0000313" key="2">
    <source>
        <dbReference type="Proteomes" id="UP001237642"/>
    </source>
</evidence>